<dbReference type="OrthoDB" id="549111at2759"/>
<evidence type="ECO:0000313" key="3">
    <source>
        <dbReference type="Proteomes" id="UP000612055"/>
    </source>
</evidence>
<sequence length="1229" mass="130898">MSGCPPVLLLECVEETEDAFTAVEVLAEAKVPLLQVLFLPHEITCQPDLKQAVRQASSASTQPAQLMNSQAAAPQPQPADPTSRSGASLALRQATWALHAGRIIEFFTATTVCLELTHERGWHKRVDRAKLRQDTLAQSGYAAGPAILGPGPWLELNATWLPVGEGIALELLEALVLTPLQHVTSTQLVTSRSERDMVLEAAARLSGLGLNTFFRGGGGGMGHAGPALPLPACSVRSPSDVQWLAAPGRYAVSRKADGTRCLLIVPGKEAAAGSSGGEAYLLNRVGSLYKYPVRALQSNDAVAFDAAGQATADGTAAKPHAAVIELDGSPAEPCGAVATNANTTSSEPTAMPLPSTASAPVAGAIPTDPQRNATGLGGDRTGARRADGLIPGTLLDGELLWQGGRGFFLAFDALCVGGQQLWSRPLRERLAALEDVKHGLGLAEAEQSTVLESSANEANLLGSSKHLRKRQQAPSPSAGDDDVCVLRKCHIDVSAAEALAGLEASRGRCPYATDGLVFTPYDMPYVLGMAELTYTWKPPQRQATASMVLSDTNVADWMSAANAGEGAVGACAQDWRFKWMVQEFAPRNAINFLTYECLFRGKREILPMDIRWDRTSGNALKARQQLQPGGLTAAQLEAEVAHAQLAAYVREGCSLSPSSAGSLPPPVHPTRAMPYDDLYGSVMAAVEAGGVQRSVDPGSGLELFSCRDGPQPMTLHLPRLTATLLAETLEEAGVEAFPALPGCDVQPFVASVKVDGSPVLAFTWGGQLQTAGRERMDSEQALWAREWLDQHAHVPAFRPGWTYLLEAVYGADTHVVPYAFEGVVLLGAYNEAGLELPWTQLPALANELGGWVVVAPDGQRYKHVQVPYKQVSMARQSLHPLFVWDRVCYGGATPSSLATGLPLRFRRELDAILSALAEGYGRSRGDLLGLLRHAEAEGRLADLHRLANAAERADGHDAAKFHALLVVLWCTSGRGPGAPVQSQANSTSAPSPAVSCGPPPKLLRALVCAVRALGGSNAPLQDSHVPPSMYYTGPPAEGSAVPAPSLRRLLLHCVQPSVDGTLPGYTPTGLMAQEWAKDWAQGPVGRMSRASDQCFLQAALPSEMVERCLAPLKGRDLVAGLSVCSKWCRLMREAPRPYDLASRLDADMRAAEAKKEAAARIRQAALAAHRAALAAEEAEAAERKEVAARLAAAEALRKREQQQRDAMIHRTNERRGKAKRSNASGLRWL</sequence>
<feature type="region of interest" description="Disordered" evidence="1">
    <location>
        <begin position="1198"/>
        <end position="1229"/>
    </location>
</feature>
<name>A0A835YQN5_9CHLO</name>
<feature type="compositionally biased region" description="Basic and acidic residues" evidence="1">
    <location>
        <begin position="1198"/>
        <end position="1215"/>
    </location>
</feature>
<feature type="region of interest" description="Disordered" evidence="1">
    <location>
        <begin position="54"/>
        <end position="86"/>
    </location>
</feature>
<keyword evidence="3" id="KW-1185">Reference proteome</keyword>
<comment type="caution">
    <text evidence="2">The sequence shown here is derived from an EMBL/GenBank/DDBJ whole genome shotgun (WGS) entry which is preliminary data.</text>
</comment>
<organism evidence="2 3">
    <name type="scientific">Edaphochlamys debaryana</name>
    <dbReference type="NCBI Taxonomy" id="47281"/>
    <lineage>
        <taxon>Eukaryota</taxon>
        <taxon>Viridiplantae</taxon>
        <taxon>Chlorophyta</taxon>
        <taxon>core chlorophytes</taxon>
        <taxon>Chlorophyceae</taxon>
        <taxon>CS clade</taxon>
        <taxon>Chlamydomonadales</taxon>
        <taxon>Chlamydomonadales incertae sedis</taxon>
        <taxon>Edaphochlamys</taxon>
    </lineage>
</organism>
<feature type="region of interest" description="Disordered" evidence="1">
    <location>
        <begin position="365"/>
        <end position="384"/>
    </location>
</feature>
<dbReference type="SUPFAM" id="SSF56091">
    <property type="entry name" value="DNA ligase/mRNA capping enzyme, catalytic domain"/>
    <property type="match status" value="1"/>
</dbReference>
<dbReference type="Proteomes" id="UP000612055">
    <property type="component" value="Unassembled WGS sequence"/>
</dbReference>
<accession>A0A835YQN5</accession>
<gene>
    <name evidence="2" type="ORF">HYH03_000591</name>
</gene>
<dbReference type="AlphaFoldDB" id="A0A835YQN5"/>
<evidence type="ECO:0000313" key="2">
    <source>
        <dbReference type="EMBL" id="KAG2502099.1"/>
    </source>
</evidence>
<feature type="compositionally biased region" description="Polar residues" evidence="1">
    <location>
        <begin position="54"/>
        <end position="69"/>
    </location>
</feature>
<evidence type="ECO:0000256" key="1">
    <source>
        <dbReference type="SAM" id="MobiDB-lite"/>
    </source>
</evidence>
<dbReference type="Gene3D" id="3.30.470.30">
    <property type="entry name" value="DNA ligase/mRNA capping enzyme"/>
    <property type="match status" value="1"/>
</dbReference>
<proteinExistence type="predicted"/>
<protein>
    <submittedName>
        <fullName evidence="2">Uncharacterized protein</fullName>
    </submittedName>
</protein>
<dbReference type="EMBL" id="JAEHOE010000001">
    <property type="protein sequence ID" value="KAG2502099.1"/>
    <property type="molecule type" value="Genomic_DNA"/>
</dbReference>
<reference evidence="2" key="1">
    <citation type="journal article" date="2020" name="bioRxiv">
        <title>Comparative genomics of Chlamydomonas.</title>
        <authorList>
            <person name="Craig R.J."/>
            <person name="Hasan A.R."/>
            <person name="Ness R.W."/>
            <person name="Keightley P.D."/>
        </authorList>
    </citation>
    <scope>NUCLEOTIDE SEQUENCE</scope>
    <source>
        <strain evidence="2">CCAP 11/70</strain>
    </source>
</reference>